<organism evidence="2 3">
    <name type="scientific">Streptomyces niveus</name>
    <name type="common">Streptomyces spheroides</name>
    <dbReference type="NCBI Taxonomy" id="193462"/>
    <lineage>
        <taxon>Bacteria</taxon>
        <taxon>Bacillati</taxon>
        <taxon>Actinomycetota</taxon>
        <taxon>Actinomycetes</taxon>
        <taxon>Kitasatosporales</taxon>
        <taxon>Streptomycetaceae</taxon>
        <taxon>Streptomyces</taxon>
    </lineage>
</organism>
<dbReference type="Proteomes" id="UP001432209">
    <property type="component" value="Chromosome"/>
</dbReference>
<evidence type="ECO:0000313" key="2">
    <source>
        <dbReference type="EMBL" id="WUX51296.1"/>
    </source>
</evidence>
<evidence type="ECO:0000313" key="3">
    <source>
        <dbReference type="Proteomes" id="UP001432209"/>
    </source>
</evidence>
<dbReference type="EMBL" id="CP109495">
    <property type="protein sequence ID" value="WUX51296.1"/>
    <property type="molecule type" value="Genomic_DNA"/>
</dbReference>
<gene>
    <name evidence="2" type="ORF">OG442_06950</name>
</gene>
<reference evidence="2" key="1">
    <citation type="submission" date="2022-10" db="EMBL/GenBank/DDBJ databases">
        <title>The complete genomes of actinobacterial strains from the NBC collection.</title>
        <authorList>
            <person name="Joergensen T.S."/>
            <person name="Alvarez Arevalo M."/>
            <person name="Sterndorff E.B."/>
            <person name="Faurdal D."/>
            <person name="Vuksanovic O."/>
            <person name="Mourched A.-S."/>
            <person name="Charusanti P."/>
            <person name="Shaw S."/>
            <person name="Blin K."/>
            <person name="Weber T."/>
        </authorList>
    </citation>
    <scope>NUCLEOTIDE SEQUENCE</scope>
    <source>
        <strain evidence="2">NBC_01432</strain>
    </source>
</reference>
<feature type="region of interest" description="Disordered" evidence="1">
    <location>
        <begin position="113"/>
        <end position="133"/>
    </location>
</feature>
<evidence type="ECO:0000256" key="1">
    <source>
        <dbReference type="SAM" id="MobiDB-lite"/>
    </source>
</evidence>
<dbReference type="RefSeq" id="WP_329074936.1">
    <property type="nucleotide sequence ID" value="NZ_CP109495.1"/>
</dbReference>
<proteinExistence type="predicted"/>
<sequence length="133" mass="14323">MIPSTRGQQPLGWADLDRDDFGGCVRAIHHLVLSAADHTYQTVRPQHRAPTRPVGAHVGLLHPAAPVRGSDIRHAAISLCHALIGRAVGQTRTRIWIAVDAAILHAVQEPLPNTPAHGALPPRPPKPARPHAR</sequence>
<protein>
    <submittedName>
        <fullName evidence="2">Uncharacterized protein</fullName>
    </submittedName>
</protein>
<accession>A0ABZ1ZY70</accession>
<keyword evidence="3" id="KW-1185">Reference proteome</keyword>
<name>A0ABZ1ZY70_STRNV</name>